<comment type="caution">
    <text evidence="1">The sequence shown here is derived from an EMBL/GenBank/DDBJ whole genome shotgun (WGS) entry which is preliminary data.</text>
</comment>
<dbReference type="Gene3D" id="2.60.40.3230">
    <property type="match status" value="1"/>
</dbReference>
<name>A0A2N3PIC6_9HELI</name>
<gene>
    <name evidence="1" type="ORF">BCM31_03485</name>
</gene>
<proteinExistence type="predicted"/>
<dbReference type="PROSITE" id="PS51257">
    <property type="entry name" value="PROKAR_LIPOPROTEIN"/>
    <property type="match status" value="1"/>
</dbReference>
<dbReference type="InterPro" id="IPR038483">
    <property type="entry name" value="YcfL-like_sf"/>
</dbReference>
<sequence>MLSRFVVRILLPIFGTLVFFGCAQSAQQAILKKKYQNYVYATDFDTSQISAFSIRENPTSGLIEFFLEISPTSTKQLLYKLEWLDKDDFSLNNIQDDFKMIQLNDGYVIKIKHSANHKKAKSVKIYLKGN</sequence>
<evidence type="ECO:0000313" key="1">
    <source>
        <dbReference type="EMBL" id="PKT80545.1"/>
    </source>
</evidence>
<organism evidence="1 2">
    <name type="scientific">Helicobacter winghamensis</name>
    <dbReference type="NCBI Taxonomy" id="157268"/>
    <lineage>
        <taxon>Bacteria</taxon>
        <taxon>Pseudomonadati</taxon>
        <taxon>Campylobacterota</taxon>
        <taxon>Epsilonproteobacteria</taxon>
        <taxon>Campylobacterales</taxon>
        <taxon>Helicobacteraceae</taxon>
        <taxon>Helicobacter</taxon>
    </lineage>
</organism>
<dbReference type="RefSeq" id="WP_006802204.1">
    <property type="nucleotide sequence ID" value="NZ_CABKOI010000021.1"/>
</dbReference>
<dbReference type="GeneID" id="97289165"/>
<accession>A0A2N3PIC6</accession>
<dbReference type="CDD" id="cd09030">
    <property type="entry name" value="DUF1425"/>
    <property type="match status" value="1"/>
</dbReference>
<reference evidence="1 2" key="1">
    <citation type="submission" date="2016-07" db="EMBL/GenBank/DDBJ databases">
        <title>Detection of Helicobacter winghamensis from caecal content of red fox (Vulpes vulpes).</title>
        <authorList>
            <person name="Zanoni R.G."/>
            <person name="Florio D."/>
            <person name="Caffara M."/>
            <person name="Renzi M."/>
            <person name="Parisi A."/>
            <person name="Pasquali F."/>
            <person name="Manfreda G."/>
        </authorList>
    </citation>
    <scope>NUCLEOTIDE SEQUENCE [LARGE SCALE GENOMIC DNA]</scope>
    <source>
        <strain evidence="1 2">295_13</strain>
    </source>
</reference>
<keyword evidence="2" id="KW-1185">Reference proteome</keyword>
<dbReference type="Pfam" id="PF07233">
    <property type="entry name" value="DUF1425"/>
    <property type="match status" value="1"/>
</dbReference>
<protein>
    <recommendedName>
        <fullName evidence="3">DUF1425 domain-containing protein</fullName>
    </recommendedName>
</protein>
<dbReference type="OrthoDB" id="5363081at2"/>
<dbReference type="EMBL" id="MBPK01000042">
    <property type="protein sequence ID" value="PKT80545.1"/>
    <property type="molecule type" value="Genomic_DNA"/>
</dbReference>
<dbReference type="STRING" id="556267.HWAG_00511"/>
<dbReference type="AlphaFoldDB" id="A0A2N3PIC6"/>
<dbReference type="Proteomes" id="UP000233350">
    <property type="component" value="Unassembled WGS sequence"/>
</dbReference>
<evidence type="ECO:0008006" key="3">
    <source>
        <dbReference type="Google" id="ProtNLM"/>
    </source>
</evidence>
<dbReference type="InterPro" id="IPR010824">
    <property type="entry name" value="DUF1425"/>
</dbReference>
<evidence type="ECO:0000313" key="2">
    <source>
        <dbReference type="Proteomes" id="UP000233350"/>
    </source>
</evidence>